<keyword evidence="4" id="KW-0524">Neurogenesis</keyword>
<dbReference type="GO" id="GO:0061564">
    <property type="term" value="P:axon development"/>
    <property type="evidence" value="ECO:0007669"/>
    <property type="project" value="TreeGrafter"/>
</dbReference>
<dbReference type="GO" id="GO:0045944">
    <property type="term" value="P:positive regulation of transcription by RNA polymerase II"/>
    <property type="evidence" value="ECO:0007669"/>
    <property type="project" value="TreeGrafter"/>
</dbReference>
<dbReference type="OrthoDB" id="6161578at2759"/>
<evidence type="ECO:0000256" key="4">
    <source>
        <dbReference type="ARBA" id="ARBA00022902"/>
    </source>
</evidence>
<gene>
    <name evidence="7" type="ORF">BpHYR1_000758</name>
</gene>
<organism evidence="7 8">
    <name type="scientific">Brachionus plicatilis</name>
    <name type="common">Marine rotifer</name>
    <name type="synonym">Brachionus muelleri</name>
    <dbReference type="NCBI Taxonomy" id="10195"/>
    <lineage>
        <taxon>Eukaryota</taxon>
        <taxon>Metazoa</taxon>
        <taxon>Spiralia</taxon>
        <taxon>Gnathifera</taxon>
        <taxon>Rotifera</taxon>
        <taxon>Eurotatoria</taxon>
        <taxon>Monogononta</taxon>
        <taxon>Pseudotrocha</taxon>
        <taxon>Ploima</taxon>
        <taxon>Brachionidae</taxon>
        <taxon>Brachionus</taxon>
    </lineage>
</organism>
<keyword evidence="2" id="KW-0217">Developmental protein</keyword>
<evidence type="ECO:0000313" key="8">
    <source>
        <dbReference type="Proteomes" id="UP000276133"/>
    </source>
</evidence>
<comment type="caution">
    <text evidence="7">The sequence shown here is derived from an EMBL/GenBank/DDBJ whole genome shotgun (WGS) entry which is preliminary data.</text>
</comment>
<protein>
    <submittedName>
        <fullName evidence="7">Atonal-like protein</fullName>
    </submittedName>
</protein>
<keyword evidence="5" id="KW-0539">Nucleus</keyword>
<reference evidence="7 8" key="1">
    <citation type="journal article" date="2018" name="Sci. Rep.">
        <title>Genomic signatures of local adaptation to the degree of environmental predictability in rotifers.</title>
        <authorList>
            <person name="Franch-Gras L."/>
            <person name="Hahn C."/>
            <person name="Garcia-Roger E.M."/>
            <person name="Carmona M.J."/>
            <person name="Serra M."/>
            <person name="Gomez A."/>
        </authorList>
    </citation>
    <scope>NUCLEOTIDE SEQUENCE [LARGE SCALE GENOMIC DNA]</scope>
    <source>
        <strain evidence="7">HYR1</strain>
    </source>
</reference>
<dbReference type="InterPro" id="IPR050359">
    <property type="entry name" value="bHLH_transcription_factors"/>
</dbReference>
<dbReference type="EMBL" id="REGN01002671">
    <property type="protein sequence ID" value="RNA26798.1"/>
    <property type="molecule type" value="Genomic_DNA"/>
</dbReference>
<dbReference type="SUPFAM" id="SSF47459">
    <property type="entry name" value="HLH, helix-loop-helix DNA-binding domain"/>
    <property type="match status" value="1"/>
</dbReference>
<dbReference type="GO" id="GO:0007423">
    <property type="term" value="P:sensory organ development"/>
    <property type="evidence" value="ECO:0007669"/>
    <property type="project" value="TreeGrafter"/>
</dbReference>
<dbReference type="PANTHER" id="PTHR19290">
    <property type="entry name" value="BASIC HELIX-LOOP-HELIX PROTEIN NEUROGENIN-RELATED"/>
    <property type="match status" value="1"/>
</dbReference>
<dbReference type="Proteomes" id="UP000276133">
    <property type="component" value="Unassembled WGS sequence"/>
</dbReference>
<dbReference type="GO" id="GO:0070888">
    <property type="term" value="F:E-box binding"/>
    <property type="evidence" value="ECO:0007669"/>
    <property type="project" value="TreeGrafter"/>
</dbReference>
<accession>A0A3M7RTY1</accession>
<keyword evidence="3" id="KW-0221">Differentiation</keyword>
<dbReference type="InterPro" id="IPR011598">
    <property type="entry name" value="bHLH_dom"/>
</dbReference>
<dbReference type="CDD" id="cd11430">
    <property type="entry name" value="bHLH_TS_ATOH1_like"/>
    <property type="match status" value="1"/>
</dbReference>
<dbReference type="STRING" id="10195.A0A3M7RTY1"/>
<feature type="domain" description="BHLH" evidence="6">
    <location>
        <begin position="81"/>
        <end position="133"/>
    </location>
</feature>
<keyword evidence="8" id="KW-1185">Reference proteome</keyword>
<dbReference type="SMART" id="SM00353">
    <property type="entry name" value="HLH"/>
    <property type="match status" value="1"/>
</dbReference>
<sequence>MFYQSNEYYNSASETYANGQWYAFEACSDLKRPRKNSRIKTEADVCLHTDFVSLDNKYSDDMYIASLYRAYQTGVLSKNKYKRLIANERERRRMHGLNAAFENLRSVLPTLGSNKHFSKYETLQMAKSYIAALREILVNDEKCDLKFVTLIVQCDILVQKLQHKKKGICCSSLNNYNTDFIQLTCL</sequence>
<dbReference type="GO" id="GO:0000981">
    <property type="term" value="F:DNA-binding transcription factor activity, RNA polymerase II-specific"/>
    <property type="evidence" value="ECO:0007669"/>
    <property type="project" value="TreeGrafter"/>
</dbReference>
<evidence type="ECO:0000259" key="6">
    <source>
        <dbReference type="PROSITE" id="PS50888"/>
    </source>
</evidence>
<evidence type="ECO:0000256" key="2">
    <source>
        <dbReference type="ARBA" id="ARBA00022473"/>
    </source>
</evidence>
<dbReference type="Pfam" id="PF00010">
    <property type="entry name" value="HLH"/>
    <property type="match status" value="1"/>
</dbReference>
<dbReference type="PANTHER" id="PTHR19290:SF162">
    <property type="entry name" value="TRANSCRIPTION FACTOR ATOH7"/>
    <property type="match status" value="1"/>
</dbReference>
<evidence type="ECO:0000256" key="5">
    <source>
        <dbReference type="ARBA" id="ARBA00023242"/>
    </source>
</evidence>
<dbReference type="GO" id="GO:0005634">
    <property type="term" value="C:nucleus"/>
    <property type="evidence" value="ECO:0007669"/>
    <property type="project" value="UniProtKB-SubCell"/>
</dbReference>
<evidence type="ECO:0000256" key="1">
    <source>
        <dbReference type="ARBA" id="ARBA00004123"/>
    </source>
</evidence>
<dbReference type="AlphaFoldDB" id="A0A3M7RTY1"/>
<dbReference type="GO" id="GO:0046983">
    <property type="term" value="F:protein dimerization activity"/>
    <property type="evidence" value="ECO:0007669"/>
    <property type="project" value="InterPro"/>
</dbReference>
<dbReference type="Gene3D" id="4.10.280.10">
    <property type="entry name" value="Helix-loop-helix DNA-binding domain"/>
    <property type="match status" value="1"/>
</dbReference>
<comment type="subcellular location">
    <subcellularLocation>
        <location evidence="1">Nucleus</location>
    </subcellularLocation>
</comment>
<evidence type="ECO:0000313" key="7">
    <source>
        <dbReference type="EMBL" id="RNA26798.1"/>
    </source>
</evidence>
<dbReference type="PROSITE" id="PS50888">
    <property type="entry name" value="BHLH"/>
    <property type="match status" value="1"/>
</dbReference>
<proteinExistence type="predicted"/>
<dbReference type="InterPro" id="IPR036638">
    <property type="entry name" value="HLH_DNA-bd_sf"/>
</dbReference>
<evidence type="ECO:0000256" key="3">
    <source>
        <dbReference type="ARBA" id="ARBA00022782"/>
    </source>
</evidence>
<name>A0A3M7RTY1_BRAPC</name>